<dbReference type="PROSITE" id="PS51257">
    <property type="entry name" value="PROKAR_LIPOPROTEIN"/>
    <property type="match status" value="1"/>
</dbReference>
<evidence type="ECO:0000256" key="1">
    <source>
        <dbReference type="SAM" id="SignalP"/>
    </source>
</evidence>
<feature type="signal peptide" evidence="1">
    <location>
        <begin position="1"/>
        <end position="29"/>
    </location>
</feature>
<feature type="chain" id="PRO_5029569078" evidence="1">
    <location>
        <begin position="30"/>
        <end position="238"/>
    </location>
</feature>
<dbReference type="Proteomes" id="UP000503640">
    <property type="component" value="Unassembled WGS sequence"/>
</dbReference>
<keyword evidence="1" id="KW-0732">Signal</keyword>
<keyword evidence="3" id="KW-1185">Reference proteome</keyword>
<name>A0A7I9VQ00_9BACT</name>
<evidence type="ECO:0000313" key="3">
    <source>
        <dbReference type="Proteomes" id="UP000503640"/>
    </source>
</evidence>
<dbReference type="AlphaFoldDB" id="A0A7I9VQ00"/>
<evidence type="ECO:0000313" key="2">
    <source>
        <dbReference type="EMBL" id="GEJ58465.1"/>
    </source>
</evidence>
<dbReference type="NCBIfam" id="TIGR01904">
    <property type="entry name" value="GSu_C4xC__C2xCH"/>
    <property type="match status" value="1"/>
</dbReference>
<dbReference type="Pfam" id="PF09698">
    <property type="entry name" value="GSu_C4xC__C2xCH"/>
    <property type="match status" value="1"/>
</dbReference>
<comment type="caution">
    <text evidence="2">The sequence shown here is derived from an EMBL/GenBank/DDBJ whole genome shotgun (WGS) entry which is preliminary data.</text>
</comment>
<dbReference type="EMBL" id="BJTG01000008">
    <property type="protein sequence ID" value="GEJ58465.1"/>
    <property type="molecule type" value="Genomic_DNA"/>
</dbReference>
<dbReference type="SUPFAM" id="SSF48695">
    <property type="entry name" value="Multiheme cytochromes"/>
    <property type="match status" value="1"/>
</dbReference>
<gene>
    <name evidence="2" type="ORF">AMYX_32060</name>
</gene>
<reference evidence="3" key="1">
    <citation type="journal article" date="2020" name="Appl. Environ. Microbiol.">
        <title>Diazotrophic Anaeromyxobacter Isolates from Soils.</title>
        <authorList>
            <person name="Masuda Y."/>
            <person name="Yamanaka H."/>
            <person name="Xu Z.X."/>
            <person name="Shiratori Y."/>
            <person name="Aono T."/>
            <person name="Amachi S."/>
            <person name="Senoo K."/>
            <person name="Itoh H."/>
        </authorList>
    </citation>
    <scope>NUCLEOTIDE SEQUENCE [LARGE SCALE GENOMIC DNA]</scope>
    <source>
        <strain evidence="3">R267</strain>
    </source>
</reference>
<accession>A0A7I9VQ00</accession>
<dbReference type="InterPro" id="IPR010176">
    <property type="entry name" value="C4xCH_C2xCH_motif_GEOSU"/>
</dbReference>
<protein>
    <submittedName>
        <fullName evidence="2">Uncharacterized protein</fullName>
    </submittedName>
</protein>
<sequence length="238" mass="23978">MHMTRRFAVYLGAPVAAALLASIAGCGSAREPVTAEATTSCATCHGDRSPGIEPGDPHAAPGFNGGTDVNGRTAGDPAATAIGAHAIHLTGGALGVAVSCDQCHVVPATVDAAGHLDNQVTIAFGARAKKNGLAPAYDPATQTCSNTYCHGGTPGWKANPVVAPKWSQGNEAIVCGACHDLPPPSPVHVKIDKATQGCGTSTNPAFACHPAGYSPFTVDPKLHMDGQICPPFCTPVSP</sequence>
<proteinExistence type="predicted"/>
<organism evidence="2 3">
    <name type="scientific">Anaeromyxobacter diazotrophicus</name>
    <dbReference type="NCBI Taxonomy" id="2590199"/>
    <lineage>
        <taxon>Bacteria</taxon>
        <taxon>Pseudomonadati</taxon>
        <taxon>Myxococcota</taxon>
        <taxon>Myxococcia</taxon>
        <taxon>Myxococcales</taxon>
        <taxon>Cystobacterineae</taxon>
        <taxon>Anaeromyxobacteraceae</taxon>
        <taxon>Anaeromyxobacter</taxon>
    </lineage>
</organism>
<dbReference type="InterPro" id="IPR036280">
    <property type="entry name" value="Multihaem_cyt_sf"/>
</dbReference>